<protein>
    <submittedName>
        <fullName evidence="2">GL11622</fullName>
    </submittedName>
</protein>
<dbReference type="GO" id="GO:0005814">
    <property type="term" value="C:centriole"/>
    <property type="evidence" value="ECO:0007669"/>
    <property type="project" value="EnsemblMetazoa"/>
</dbReference>
<reference evidence="2 3" key="1">
    <citation type="journal article" date="2007" name="Nature">
        <title>Evolution of genes and genomes on the Drosophila phylogeny.</title>
        <authorList>
            <consortium name="Drosophila 12 Genomes Consortium"/>
            <person name="Clark A.G."/>
            <person name="Eisen M.B."/>
            <person name="Smith D.R."/>
            <person name="Bergman C.M."/>
            <person name="Oliver B."/>
            <person name="Markow T.A."/>
            <person name="Kaufman T.C."/>
            <person name="Kellis M."/>
            <person name="Gelbart W."/>
            <person name="Iyer V.N."/>
            <person name="Pollard D.A."/>
            <person name="Sackton T.B."/>
            <person name="Larracuente A.M."/>
            <person name="Singh N.D."/>
            <person name="Abad J.P."/>
            <person name="Abt D.N."/>
            <person name="Adryan B."/>
            <person name="Aguade M."/>
            <person name="Akashi H."/>
            <person name="Anderson W.W."/>
            <person name="Aquadro C.F."/>
            <person name="Ardell D.H."/>
            <person name="Arguello R."/>
            <person name="Artieri C.G."/>
            <person name="Barbash D.A."/>
            <person name="Barker D."/>
            <person name="Barsanti P."/>
            <person name="Batterham P."/>
            <person name="Batzoglou S."/>
            <person name="Begun D."/>
            <person name="Bhutkar A."/>
            <person name="Blanco E."/>
            <person name="Bosak S.A."/>
            <person name="Bradley R.K."/>
            <person name="Brand A.D."/>
            <person name="Brent M.R."/>
            <person name="Brooks A.N."/>
            <person name="Brown R.H."/>
            <person name="Butlin R.K."/>
            <person name="Caggese C."/>
            <person name="Calvi B.R."/>
            <person name="Bernardo de Carvalho A."/>
            <person name="Caspi A."/>
            <person name="Castrezana S."/>
            <person name="Celniker S.E."/>
            <person name="Chang J.L."/>
            <person name="Chapple C."/>
            <person name="Chatterji S."/>
            <person name="Chinwalla A."/>
            <person name="Civetta A."/>
            <person name="Clifton S.W."/>
            <person name="Comeron J.M."/>
            <person name="Costello J.C."/>
            <person name="Coyne J.A."/>
            <person name="Daub J."/>
            <person name="David R.G."/>
            <person name="Delcher A.L."/>
            <person name="Delehaunty K."/>
            <person name="Do C.B."/>
            <person name="Ebling H."/>
            <person name="Edwards K."/>
            <person name="Eickbush T."/>
            <person name="Evans J.D."/>
            <person name="Filipski A."/>
            <person name="Findeiss S."/>
            <person name="Freyhult E."/>
            <person name="Fulton L."/>
            <person name="Fulton R."/>
            <person name="Garcia A.C."/>
            <person name="Gardiner A."/>
            <person name="Garfield D.A."/>
            <person name="Garvin B.E."/>
            <person name="Gibson G."/>
            <person name="Gilbert D."/>
            <person name="Gnerre S."/>
            <person name="Godfrey J."/>
            <person name="Good R."/>
            <person name="Gotea V."/>
            <person name="Gravely B."/>
            <person name="Greenberg A.J."/>
            <person name="Griffiths-Jones S."/>
            <person name="Gross S."/>
            <person name="Guigo R."/>
            <person name="Gustafson E.A."/>
            <person name="Haerty W."/>
            <person name="Hahn M.W."/>
            <person name="Halligan D.L."/>
            <person name="Halpern A.L."/>
            <person name="Halter G.M."/>
            <person name="Han M.V."/>
            <person name="Heger A."/>
            <person name="Hillier L."/>
            <person name="Hinrichs A.S."/>
            <person name="Holmes I."/>
            <person name="Hoskins R.A."/>
            <person name="Hubisz M.J."/>
            <person name="Hultmark D."/>
            <person name="Huntley M.A."/>
            <person name="Jaffe D.B."/>
            <person name="Jagadeeshan S."/>
            <person name="Jeck W.R."/>
            <person name="Johnson J."/>
            <person name="Jones C.D."/>
            <person name="Jordan W.C."/>
            <person name="Karpen G.H."/>
            <person name="Kataoka E."/>
            <person name="Keightley P.D."/>
            <person name="Kheradpour P."/>
            <person name="Kirkness E.F."/>
            <person name="Koerich L.B."/>
            <person name="Kristiansen K."/>
            <person name="Kudrna D."/>
            <person name="Kulathinal R.J."/>
            <person name="Kumar S."/>
            <person name="Kwok R."/>
            <person name="Lander E."/>
            <person name="Langley C.H."/>
            <person name="Lapoint R."/>
            <person name="Lazzaro B.P."/>
            <person name="Lee S.J."/>
            <person name="Levesque L."/>
            <person name="Li R."/>
            <person name="Lin C.F."/>
            <person name="Lin M.F."/>
            <person name="Lindblad-Toh K."/>
            <person name="Llopart A."/>
            <person name="Long M."/>
            <person name="Low L."/>
            <person name="Lozovsky E."/>
            <person name="Lu J."/>
            <person name="Luo M."/>
            <person name="Machado C.A."/>
            <person name="Makalowski W."/>
            <person name="Marzo M."/>
            <person name="Matsuda M."/>
            <person name="Matzkin L."/>
            <person name="McAllister B."/>
            <person name="McBride C.S."/>
            <person name="McKernan B."/>
            <person name="McKernan K."/>
            <person name="Mendez-Lago M."/>
            <person name="Minx P."/>
            <person name="Mollenhauer M.U."/>
            <person name="Montooth K."/>
            <person name="Mount S.M."/>
            <person name="Mu X."/>
            <person name="Myers E."/>
            <person name="Negre B."/>
            <person name="Newfeld S."/>
            <person name="Nielsen R."/>
            <person name="Noor M.A."/>
            <person name="O'Grady P."/>
            <person name="Pachter L."/>
            <person name="Papaceit M."/>
            <person name="Parisi M.J."/>
            <person name="Parisi M."/>
            <person name="Parts L."/>
            <person name="Pedersen J.S."/>
            <person name="Pesole G."/>
            <person name="Phillippy A.M."/>
            <person name="Ponting C.P."/>
            <person name="Pop M."/>
            <person name="Porcelli D."/>
            <person name="Powell J.R."/>
            <person name="Prohaska S."/>
            <person name="Pruitt K."/>
            <person name="Puig M."/>
            <person name="Quesneville H."/>
            <person name="Ram K.R."/>
            <person name="Rand D."/>
            <person name="Rasmussen M.D."/>
            <person name="Reed L.K."/>
            <person name="Reenan R."/>
            <person name="Reily A."/>
            <person name="Remington K.A."/>
            <person name="Rieger T.T."/>
            <person name="Ritchie M.G."/>
            <person name="Robin C."/>
            <person name="Rogers Y.H."/>
            <person name="Rohde C."/>
            <person name="Rozas J."/>
            <person name="Rubenfield M.J."/>
            <person name="Ruiz A."/>
            <person name="Russo S."/>
            <person name="Salzberg S.L."/>
            <person name="Sanchez-Gracia A."/>
            <person name="Saranga D.J."/>
            <person name="Sato H."/>
            <person name="Schaeffer S.W."/>
            <person name="Schatz M.C."/>
            <person name="Schlenke T."/>
            <person name="Schwartz R."/>
            <person name="Segarra C."/>
            <person name="Singh R.S."/>
            <person name="Sirot L."/>
            <person name="Sirota M."/>
            <person name="Sisneros N.B."/>
            <person name="Smith C.D."/>
            <person name="Smith T.F."/>
            <person name="Spieth J."/>
            <person name="Stage D.E."/>
            <person name="Stark A."/>
            <person name="Stephan W."/>
            <person name="Strausberg R.L."/>
            <person name="Strempel S."/>
            <person name="Sturgill D."/>
            <person name="Sutton G."/>
            <person name="Sutton G.G."/>
            <person name="Tao W."/>
            <person name="Teichmann S."/>
            <person name="Tobari Y.N."/>
            <person name="Tomimura Y."/>
            <person name="Tsolas J.M."/>
            <person name="Valente V.L."/>
            <person name="Venter E."/>
            <person name="Venter J.C."/>
            <person name="Vicario S."/>
            <person name="Vieira F.G."/>
            <person name="Vilella A.J."/>
            <person name="Villasante A."/>
            <person name="Walenz B."/>
            <person name="Wang J."/>
            <person name="Wasserman M."/>
            <person name="Watts T."/>
            <person name="Wilson D."/>
            <person name="Wilson R.K."/>
            <person name="Wing R.A."/>
            <person name="Wolfner M.F."/>
            <person name="Wong A."/>
            <person name="Wong G.K."/>
            <person name="Wu C.I."/>
            <person name="Wu G."/>
            <person name="Yamamoto D."/>
            <person name="Yang H.P."/>
            <person name="Yang S.P."/>
            <person name="Yorke J.A."/>
            <person name="Yoshida K."/>
            <person name="Zdobnov E."/>
            <person name="Zhang P."/>
            <person name="Zhang Y."/>
            <person name="Zimin A.V."/>
            <person name="Baldwin J."/>
            <person name="Abdouelleil A."/>
            <person name="Abdulkadir J."/>
            <person name="Abebe A."/>
            <person name="Abera B."/>
            <person name="Abreu J."/>
            <person name="Acer S.C."/>
            <person name="Aftuck L."/>
            <person name="Alexander A."/>
            <person name="An P."/>
            <person name="Anderson E."/>
            <person name="Anderson S."/>
            <person name="Arachi H."/>
            <person name="Azer M."/>
            <person name="Bachantsang P."/>
            <person name="Barry A."/>
            <person name="Bayul T."/>
            <person name="Berlin A."/>
            <person name="Bessette D."/>
            <person name="Bloom T."/>
            <person name="Blye J."/>
            <person name="Boguslavskiy L."/>
            <person name="Bonnet C."/>
            <person name="Boukhgalter B."/>
            <person name="Bourzgui I."/>
            <person name="Brown A."/>
            <person name="Cahill P."/>
            <person name="Channer S."/>
            <person name="Cheshatsang Y."/>
            <person name="Chuda L."/>
            <person name="Citroen M."/>
            <person name="Collymore A."/>
            <person name="Cooke P."/>
            <person name="Costello M."/>
            <person name="D'Aco K."/>
            <person name="Daza R."/>
            <person name="De Haan G."/>
            <person name="DeGray S."/>
            <person name="DeMaso C."/>
            <person name="Dhargay N."/>
            <person name="Dooley K."/>
            <person name="Dooley E."/>
            <person name="Doricent M."/>
            <person name="Dorje P."/>
            <person name="Dorjee K."/>
            <person name="Dupes A."/>
            <person name="Elong R."/>
            <person name="Falk J."/>
            <person name="Farina A."/>
            <person name="Faro S."/>
            <person name="Ferguson D."/>
            <person name="Fisher S."/>
            <person name="Foley C.D."/>
            <person name="Franke A."/>
            <person name="Friedrich D."/>
            <person name="Gadbois L."/>
            <person name="Gearin G."/>
            <person name="Gearin C.R."/>
            <person name="Giannoukos G."/>
            <person name="Goode T."/>
            <person name="Graham J."/>
            <person name="Grandbois E."/>
            <person name="Grewal S."/>
            <person name="Gyaltsen K."/>
            <person name="Hafez N."/>
            <person name="Hagos B."/>
            <person name="Hall J."/>
            <person name="Henson C."/>
            <person name="Hollinger A."/>
            <person name="Honan T."/>
            <person name="Huard M.D."/>
            <person name="Hughes L."/>
            <person name="Hurhula B."/>
            <person name="Husby M.E."/>
            <person name="Kamat A."/>
            <person name="Kanga B."/>
            <person name="Kashin S."/>
            <person name="Khazanovich D."/>
            <person name="Kisner P."/>
            <person name="Lance K."/>
            <person name="Lara M."/>
            <person name="Lee W."/>
            <person name="Lennon N."/>
            <person name="Letendre F."/>
            <person name="LeVine R."/>
            <person name="Lipovsky A."/>
            <person name="Liu X."/>
            <person name="Liu J."/>
            <person name="Liu S."/>
            <person name="Lokyitsang T."/>
            <person name="Lokyitsang Y."/>
            <person name="Lubonja R."/>
            <person name="Lui A."/>
            <person name="MacDonald P."/>
            <person name="Magnisalis V."/>
            <person name="Maru K."/>
            <person name="Matthews C."/>
            <person name="McCusker W."/>
            <person name="McDonough S."/>
            <person name="Mehta T."/>
            <person name="Meldrim J."/>
            <person name="Meneus L."/>
            <person name="Mihai O."/>
            <person name="Mihalev A."/>
            <person name="Mihova T."/>
            <person name="Mittelman R."/>
            <person name="Mlenga V."/>
            <person name="Montmayeur A."/>
            <person name="Mulrain L."/>
            <person name="Navidi A."/>
            <person name="Naylor J."/>
            <person name="Negash T."/>
            <person name="Nguyen T."/>
            <person name="Nguyen N."/>
            <person name="Nicol R."/>
            <person name="Norbu C."/>
            <person name="Norbu N."/>
            <person name="Novod N."/>
            <person name="O'Neill B."/>
            <person name="Osman S."/>
            <person name="Markiewicz E."/>
            <person name="Oyono O.L."/>
            <person name="Patti C."/>
            <person name="Phunkhang P."/>
            <person name="Pierre F."/>
            <person name="Priest M."/>
            <person name="Raghuraman S."/>
            <person name="Rege F."/>
            <person name="Reyes R."/>
            <person name="Rise C."/>
            <person name="Rogov P."/>
            <person name="Ross K."/>
            <person name="Ryan E."/>
            <person name="Settipalli S."/>
            <person name="Shea T."/>
            <person name="Sherpa N."/>
            <person name="Shi L."/>
            <person name="Shih D."/>
            <person name="Sparrow T."/>
            <person name="Spaulding J."/>
            <person name="Stalker J."/>
            <person name="Stange-Thomann N."/>
            <person name="Stavropoulos S."/>
            <person name="Stone C."/>
            <person name="Strader C."/>
            <person name="Tesfaye S."/>
            <person name="Thomson T."/>
            <person name="Thoulutsang Y."/>
            <person name="Thoulutsang D."/>
            <person name="Topham K."/>
            <person name="Topping I."/>
            <person name="Tsamla T."/>
            <person name="Vassiliev H."/>
            <person name="Vo A."/>
            <person name="Wangchuk T."/>
            <person name="Wangdi T."/>
            <person name="Weiand M."/>
            <person name="Wilkinson J."/>
            <person name="Wilson A."/>
            <person name="Yadav S."/>
            <person name="Young G."/>
            <person name="Yu Q."/>
            <person name="Zembek L."/>
            <person name="Zhong D."/>
            <person name="Zimmer A."/>
            <person name="Zwirko Z."/>
            <person name="Jaffe D.B."/>
            <person name="Alvarez P."/>
            <person name="Brockman W."/>
            <person name="Butler J."/>
            <person name="Chin C."/>
            <person name="Gnerre S."/>
            <person name="Grabherr M."/>
            <person name="Kleber M."/>
            <person name="Mauceli E."/>
            <person name="MacCallum I."/>
        </authorList>
    </citation>
    <scope>NUCLEOTIDE SEQUENCE [LARGE SCALE GENOMIC DNA]</scope>
    <source>
        <strain evidence="3">MSH-3 / Tucson 14011-0111.49</strain>
    </source>
</reference>
<name>B4GCD7_DROPE</name>
<dbReference type="InterPro" id="IPR030791">
    <property type="entry name" value="Rotatin"/>
</dbReference>
<dbReference type="PANTHER" id="PTHR31691:SF1">
    <property type="entry name" value="ROTATIN"/>
    <property type="match status" value="1"/>
</dbReference>
<dbReference type="OMA" id="MINCCSC"/>
<dbReference type="PANTHER" id="PTHR31691">
    <property type="entry name" value="ROTATIN"/>
    <property type="match status" value="1"/>
</dbReference>
<dbReference type="PhylomeDB" id="B4GCD7"/>
<evidence type="ECO:0000313" key="2">
    <source>
        <dbReference type="EMBL" id="EDW32414.1"/>
    </source>
</evidence>
<dbReference type="OrthoDB" id="428850at2759"/>
<dbReference type="GO" id="GO:0032053">
    <property type="term" value="P:ciliary basal body organization"/>
    <property type="evidence" value="ECO:0007669"/>
    <property type="project" value="EnsemblMetazoa"/>
</dbReference>
<dbReference type="GO" id="GO:0005813">
    <property type="term" value="C:centrosome"/>
    <property type="evidence" value="ECO:0007669"/>
    <property type="project" value="InterPro"/>
</dbReference>
<dbReference type="Proteomes" id="UP000008744">
    <property type="component" value="Unassembled WGS sequence"/>
</dbReference>
<dbReference type="GO" id="GO:0061823">
    <property type="term" value="C:ring centriole"/>
    <property type="evidence" value="ECO:0007669"/>
    <property type="project" value="EnsemblMetazoa"/>
</dbReference>
<dbReference type="KEGG" id="dpe:6590585"/>
<dbReference type="GO" id="GO:0036064">
    <property type="term" value="C:ciliary basal body"/>
    <property type="evidence" value="ECO:0007669"/>
    <property type="project" value="EnsemblMetazoa"/>
</dbReference>
<dbReference type="Pfam" id="PF14726">
    <property type="entry name" value="RTTN_N"/>
    <property type="match status" value="1"/>
</dbReference>
<dbReference type="STRING" id="7234.B4GCD7"/>
<dbReference type="GO" id="GO:0010457">
    <property type="term" value="P:centriole-centriole cohesion"/>
    <property type="evidence" value="ECO:0007669"/>
    <property type="project" value="EnsemblMetazoa"/>
</dbReference>
<dbReference type="InterPro" id="IPR016024">
    <property type="entry name" value="ARM-type_fold"/>
</dbReference>
<evidence type="ECO:0000313" key="3">
    <source>
        <dbReference type="Proteomes" id="UP000008744"/>
    </source>
</evidence>
<sequence length="1972" mass="225182">MASRQTMTLELRESLLTKLTNNLVEIRMRALEQVETRFFRCLMLHEKIAVNPVFMLKQLIRWFGCKPPLAADRVLAILKDLLRSEYAEEVVKKIPHERLSAELDKIKKIIRSLESTRAMELLDELQLLLPDIYLNHKPTPPPSISEAELTSETECSWKDQLVARFQPEDFEPAWTQPCTEDVVTMKAMIDMEDPDAEMHEKLTKLTIKMGDYPSEYFLQAPHIFFKLVKIQERADSNLLNVNRALIKYLLQMQSSIEVRKATLSYSCSIDPPDARPKQLRVESALCFLLNSCTKLLDPVLHQFTSQNWLILELIMTAVRTYKALCCPVSNLFIERLVGLVKKAHTFCYNTEGNDLAKLVDKLAMPRLQSLICNGLLHDSIALNITYDISMDRNQAKLRLLPVMMDSTYMMCMPEREQSIKKLVSAISQPSTTDKQLSRLYRGYNLAINQLNPLKKMTSEDVLLLQKHICLVVNQLGSHSLLKELCDALLDCILQYTKNPKLRKEAESLMYSLMNIRDPELRGHFYHLMWYPCGLFFHAIVQNSVYQRGCSNLELIRQRIFGLPLNTKLLRQFVLQSWLEDKWDRVRVWCLQYLDMLLNLTCTLRDNDFSAMYEFLQPVMVPLMICRSVTNSTMHNKLWKIVCPAEGDVLLKLRANVCYLFHPDPQIRIEAAARLAYILQYVSKGDEKKVQGKILIYDFGWVQPPRLYQSIFPATTEEPFLGERSVDALLRLLETKDLKPAIRKSCLTQLNVLLQNWKACEHFSKTNKGLIVVMQALYIGRANIRNSEHADNLLTTVSILIKIHFYNKVFLQESGSSSEMYLLLTSLLFETANDLEFRESVLICLFQMLFHEHMTATKSKLVLDVDLTSLIIPITYELDLTEPPCTATEGLALEHTLRQTHFGQHADRAAQHWRLNTAIFICGTLEDITLEAIQKVDIKESLKLTAADLALIQASQVGPQLGRQLTAASNCSSHDELKQIVAKIQIYLVLLRTSVPEDAGISLWNFMHKYLRVAPANAADREVYMSVSELCLSCIRFGVQHVWSGLNRTLKLDALHSFLLILYDRTTDLNLLQAICQIFTALLEAKMQVPAKISWHGQFFIQLSAVARTHFELRQLLHVRCILRVLHFVSERDLMFSDDQLMFYIRHFVQLSSDLRNPTQTGSQWQRDCLHIVCQLHTRYLGKFATTATSDDRDQLAYKIITYLLGLCGHSDGQVRSLAWVAIASWLSNSGSSAGKILPHLKFPPGDLIECCLSTMQHVAEMMLVRELAGRMFITLMPQMDAEKIIELLQRHNFLEDAHYALETLHVTPWLDKHAHGEKNSCGIISCYIAICSRLVVLKPTWCALLCEHRFMNCLSDVMKRSPPPQNFSDGFLELCADISELYALCYSTNFEFLQRSICRDPALLQSYITLIDTILDLEEPDRFLTRFIKLFLVFCKDPNAYDFLFEQLYIRPTILIEIFLYGTNLKHKGTSLQQHTLSALTMVCLKAQHAPEHLNFVKKMEKASLPVSVDTKDKTMNEQNNMNALNNQLKPKSNRKFAKGDAKLSSVTICHDGLPVVSAVVILFQCLNRLFDHYFPAKTFNFLHPPGTGHVQICEVLGALLKVSPYAIDVAQTLKLLDRVLGLLDAFLSDLDIGNATTYVKRVGAHKSRDILNNLVLLLNMMVQWHSSPYSVINEASVAVIFVRLQIRIWPWLSHSPHLKLLCVQLAMSLTEYSLEMCKHSSLLLSGQSHSLLQLMVRVADYETTRKETPNAIPNQSLVPALRVMVNCCACLEGRLSLFKMHVLDMFDTILPATVSGAHASKIGPAALLAWLSFWEVYSRYDSGSKICHLHGLITAIRRMPPLSQGRILCLRILRNMSFSVGNRLPLVNNADFLSMLSDIVSQPVKDVDGGGDGSLESYEEHSLVVLILWKLFCFIAKYQAILRGTKLMKKLSCLQEKLAVFKQERPGFFQELSHAAELEELLEKVIECMEK</sequence>
<dbReference type="GO" id="GO:0007099">
    <property type="term" value="P:centriole replication"/>
    <property type="evidence" value="ECO:0007669"/>
    <property type="project" value="EnsemblMetazoa"/>
</dbReference>
<dbReference type="InterPro" id="IPR029249">
    <property type="entry name" value="Rotatin_N"/>
</dbReference>
<organism evidence="3">
    <name type="scientific">Drosophila persimilis</name>
    <name type="common">Fruit fly</name>
    <dbReference type="NCBI Taxonomy" id="7234"/>
    <lineage>
        <taxon>Eukaryota</taxon>
        <taxon>Metazoa</taxon>
        <taxon>Ecdysozoa</taxon>
        <taxon>Arthropoda</taxon>
        <taxon>Hexapoda</taxon>
        <taxon>Insecta</taxon>
        <taxon>Pterygota</taxon>
        <taxon>Neoptera</taxon>
        <taxon>Endopterygota</taxon>
        <taxon>Diptera</taxon>
        <taxon>Brachycera</taxon>
        <taxon>Muscomorpha</taxon>
        <taxon>Ephydroidea</taxon>
        <taxon>Drosophilidae</taxon>
        <taxon>Drosophila</taxon>
        <taxon>Sophophora</taxon>
    </lineage>
</organism>
<evidence type="ECO:0000259" key="1">
    <source>
        <dbReference type="Pfam" id="PF14726"/>
    </source>
</evidence>
<dbReference type="eggNOG" id="ENOG502QPM7">
    <property type="taxonomic scope" value="Eukaryota"/>
</dbReference>
<keyword evidence="3" id="KW-1185">Reference proteome</keyword>
<accession>B4GCD7</accession>
<feature type="domain" description="Rotatin N-terminal" evidence="1">
    <location>
        <begin position="25"/>
        <end position="125"/>
    </location>
</feature>
<proteinExistence type="predicted"/>
<dbReference type="EMBL" id="CH479181">
    <property type="protein sequence ID" value="EDW32414.1"/>
    <property type="molecule type" value="Genomic_DNA"/>
</dbReference>
<gene>
    <name evidence="2" type="primary">Dper\GL11622</name>
    <name evidence="2" type="ORF">Dper_GL11622</name>
</gene>
<dbReference type="SUPFAM" id="SSF48371">
    <property type="entry name" value="ARM repeat"/>
    <property type="match status" value="1"/>
</dbReference>
<dbReference type="HOGENOM" id="CLU_232193_0_0_1"/>